<dbReference type="Proteomes" id="UP000008064">
    <property type="component" value="Unassembled WGS sequence"/>
</dbReference>
<evidence type="ECO:0000259" key="1">
    <source>
        <dbReference type="Pfam" id="PF20236"/>
    </source>
</evidence>
<dbReference type="InterPro" id="IPR046528">
    <property type="entry name" value="DUF6593"/>
</dbReference>
<dbReference type="KEGG" id="sla:SERLADRAFT_475917"/>
<name>F8P6S2_SERL9</name>
<gene>
    <name evidence="2" type="ORF">SERLADRAFT_475917</name>
</gene>
<dbReference type="OrthoDB" id="3360976at2759"/>
<feature type="domain" description="DUF6593" evidence="1">
    <location>
        <begin position="6"/>
        <end position="109"/>
    </location>
</feature>
<accession>F8P6S2</accession>
<dbReference type="Pfam" id="PF20236">
    <property type="entry name" value="DUF6593"/>
    <property type="match status" value="1"/>
</dbReference>
<proteinExistence type="predicted"/>
<dbReference type="GeneID" id="18820713"/>
<dbReference type="RefSeq" id="XP_007322095.1">
    <property type="nucleotide sequence ID" value="XM_007322033.1"/>
</dbReference>
<protein>
    <recommendedName>
        <fullName evidence="1">DUF6593 domain-containing protein</fullName>
    </recommendedName>
</protein>
<dbReference type="EMBL" id="GL945439">
    <property type="protein sequence ID" value="EGO21138.1"/>
    <property type="molecule type" value="Genomic_DNA"/>
</dbReference>
<evidence type="ECO:0000313" key="2">
    <source>
        <dbReference type="EMBL" id="EGO21138.1"/>
    </source>
</evidence>
<dbReference type="AlphaFoldDB" id="F8P6S2"/>
<dbReference type="HOGENOM" id="CLU_1982915_0_0_1"/>
<reference evidence="2" key="1">
    <citation type="submission" date="2011-04" db="EMBL/GenBank/DDBJ databases">
        <title>Evolution of plant cell wall degrading machinery underlies the functional diversity of forest fungi.</title>
        <authorList>
            <consortium name="US DOE Joint Genome Institute (JGI-PGF)"/>
            <person name="Eastwood D.C."/>
            <person name="Floudas D."/>
            <person name="Binder M."/>
            <person name="Majcherczyk A."/>
            <person name="Schneider P."/>
            <person name="Aerts A."/>
            <person name="Asiegbu F.O."/>
            <person name="Baker S.E."/>
            <person name="Barry K."/>
            <person name="Bendiksby M."/>
            <person name="Blumentritt M."/>
            <person name="Coutinho P.M."/>
            <person name="Cullen D."/>
            <person name="Cullen D."/>
            <person name="Gathman A."/>
            <person name="Goodell B."/>
            <person name="Henrissat B."/>
            <person name="Ihrmark K."/>
            <person name="Kauserud H."/>
            <person name="Kohler A."/>
            <person name="LaButti K."/>
            <person name="Lapidus A."/>
            <person name="Lavin J.L."/>
            <person name="Lee Y.-H."/>
            <person name="Lindquist E."/>
            <person name="Lilly W."/>
            <person name="Lucas S."/>
            <person name="Morin E."/>
            <person name="Murat C."/>
            <person name="Oguiza J.A."/>
            <person name="Park J."/>
            <person name="Pisabarro A.G."/>
            <person name="Riley R."/>
            <person name="Rosling A."/>
            <person name="Salamov A."/>
            <person name="Schmidt O."/>
            <person name="Schmutz J."/>
            <person name="Skrede I."/>
            <person name="Stenlid J."/>
            <person name="Wiebenga A."/>
            <person name="Xie X."/>
            <person name="Kues U."/>
            <person name="Hibbett D.S."/>
            <person name="Hoffmeister D."/>
            <person name="Hogberg N."/>
            <person name="Martin F."/>
            <person name="Grigoriev I.V."/>
            <person name="Watkinson S.C."/>
        </authorList>
    </citation>
    <scope>NUCLEOTIDE SEQUENCE</scope>
    <source>
        <strain evidence="2">S7.9</strain>
    </source>
</reference>
<sequence>MNLALWDSFRSPIFRLHGAEIEVKRFMQESNSQKYIFAGPDGRPYKWRFRDVISLELNDSSKTPIARYHRRSLGILGKRHDPYLEIFPVGEHMVDVIATTFIYLEKLRRVEERAARRRGNNARFAAQNTQFAAQSAAQASSAATATFMATGI</sequence>
<organism>
    <name type="scientific">Serpula lacrymans var. lacrymans (strain S7.9)</name>
    <name type="common">Dry rot fungus</name>
    <dbReference type="NCBI Taxonomy" id="578457"/>
    <lineage>
        <taxon>Eukaryota</taxon>
        <taxon>Fungi</taxon>
        <taxon>Dikarya</taxon>
        <taxon>Basidiomycota</taxon>
        <taxon>Agaricomycotina</taxon>
        <taxon>Agaricomycetes</taxon>
        <taxon>Agaricomycetidae</taxon>
        <taxon>Boletales</taxon>
        <taxon>Coniophorineae</taxon>
        <taxon>Serpulaceae</taxon>
        <taxon>Serpula</taxon>
    </lineage>
</organism>